<evidence type="ECO:0000256" key="1">
    <source>
        <dbReference type="SAM" id="Coils"/>
    </source>
</evidence>
<feature type="region of interest" description="Disordered" evidence="2">
    <location>
        <begin position="882"/>
        <end position="914"/>
    </location>
</feature>
<evidence type="ECO:0000256" key="2">
    <source>
        <dbReference type="SAM" id="MobiDB-lite"/>
    </source>
</evidence>
<proteinExistence type="predicted"/>
<evidence type="ECO:0000313" key="5">
    <source>
        <dbReference type="Proteomes" id="UP000318081"/>
    </source>
</evidence>
<reference evidence="4 5" key="1">
    <citation type="submission" date="2019-02" db="EMBL/GenBank/DDBJ databases">
        <title>Deep-cultivation of Planctomycetes and their phenomic and genomic characterization uncovers novel biology.</title>
        <authorList>
            <person name="Wiegand S."/>
            <person name="Jogler M."/>
            <person name="Boedeker C."/>
            <person name="Pinto D."/>
            <person name="Vollmers J."/>
            <person name="Rivas-Marin E."/>
            <person name="Kohn T."/>
            <person name="Peeters S.H."/>
            <person name="Heuer A."/>
            <person name="Rast P."/>
            <person name="Oberbeckmann S."/>
            <person name="Bunk B."/>
            <person name="Jeske O."/>
            <person name="Meyerdierks A."/>
            <person name="Storesund J.E."/>
            <person name="Kallscheuer N."/>
            <person name="Luecker S."/>
            <person name="Lage O.M."/>
            <person name="Pohl T."/>
            <person name="Merkel B.J."/>
            <person name="Hornburger P."/>
            <person name="Mueller R.-W."/>
            <person name="Bruemmer F."/>
            <person name="Labrenz M."/>
            <person name="Spormann A.M."/>
            <person name="Op den Camp H."/>
            <person name="Overmann J."/>
            <person name="Amann R."/>
            <person name="Jetten M.S.M."/>
            <person name="Mascher T."/>
            <person name="Medema M.H."/>
            <person name="Devos D.P."/>
            <person name="Kaster A.-K."/>
            <person name="Ovreas L."/>
            <person name="Rohde M."/>
            <person name="Galperin M.Y."/>
            <person name="Jogler C."/>
        </authorList>
    </citation>
    <scope>NUCLEOTIDE SEQUENCE [LARGE SCALE GENOMIC DNA]</scope>
    <source>
        <strain evidence="4 5">TBK1r</strain>
    </source>
</reference>
<feature type="coiled-coil region" evidence="1">
    <location>
        <begin position="940"/>
        <end position="974"/>
    </location>
</feature>
<gene>
    <name evidence="4" type="ORF">TBK1r_21850</name>
</gene>
<keyword evidence="3" id="KW-0812">Transmembrane</keyword>
<feature type="compositionally biased region" description="Basic and acidic residues" evidence="2">
    <location>
        <begin position="652"/>
        <end position="672"/>
    </location>
</feature>
<feature type="region of interest" description="Disordered" evidence="2">
    <location>
        <begin position="638"/>
        <end position="672"/>
    </location>
</feature>
<name>A0ABX5XMM7_9BACT</name>
<feature type="compositionally biased region" description="Low complexity" evidence="2">
    <location>
        <begin position="701"/>
        <end position="711"/>
    </location>
</feature>
<sequence length="1058" mass="115652">MSIAEPAPRSPSRPVAVPMPGAHHQQLDRLKNQERQRRFVISVLALMSSLAVLIGLTATTDFYLELAPSLRLLLWGCILVAIATVCVVFRGWLSFDSIDAVCQTENACPELGQRLRTSHDYQHHPDSVSAADPELLGALETQTQEQILRRPLAPLGNSWPIGALAGFCLIAGCLWLTLFVISPSWRVASGRLLFLPLHYSDVELETLPEYVDRGDDLVVRLHVAGRPIESAVIRYRSDDAGQWTEVPVTPETESLLLGELTAVVPDCQDDLELQVLARPLESEIQKIAVRLPLAVEQWNASIAPPAYTGLPVEEGPADGLRIPEGSRVELSARYNRPPASVQVDLTPTDASAPVASLDHSTANFAIEAAAVPIDVAIHARTTDGVSDDASMHLNVLRDRAPVLKFLSPEPDAEAIATSELRFTLEAFDDYSVGTVELRYRVDDGPEQTIWKSSVEESAAAMAHSVTLPLEDLNVSYPQAITYYAVAVDNRMPQPQRTTSELRFIDIRPFSRDYEFSESQCNCQGECLTLEKLIKQQRQILGQTFVVTQTSDRPPADSRRVAEQLSSQQAALLEQTETLTVALEQKLGPMPTLTTAIDWMTDAVEDLQSEAFEYGLNAEEKALANLIAARRNLRNILKQGSSQSKMVRQVDQNLKDKVRKPPQDRKEKQEQQLADVRKQLEQLAKNQESFCQSAGACKQAASSGQSAPSANSTESPPSADELAKQQQQDHAKAREIQQQLSSGRFGELAPQRVGQAAASIQSSAESLSDEKLNEQNYDDAIKQAASAAEQLRQLSGHLAQRHGPNFDEKLAAAKRDAERLADDQKQWTESLADGQSQSGTPSAAEAEQHKLAARAEQLADLTDQLLAESTDQEWHVQDTLAKTLAENPPQRSASTMKSAADAAGRRQFDAASSDGLRASESLQRLAAGLDRVQQAMGPAQLETLKQAEQRAASLLKELRRANGKAQQAIAAAETSRFAQSLAPLAANDAELAEAIDALPEFATAPTTLVDGLRAIDEVLQRRIQEAVLSGVIQQATGPVPPEYVDMVDDYYRVLSEDVE</sequence>
<evidence type="ECO:0000313" key="4">
    <source>
        <dbReference type="EMBL" id="QDV83249.1"/>
    </source>
</evidence>
<keyword evidence="5" id="KW-1185">Reference proteome</keyword>
<dbReference type="Proteomes" id="UP000318081">
    <property type="component" value="Chromosome"/>
</dbReference>
<feature type="compositionally biased region" description="Basic and acidic residues" evidence="2">
    <location>
        <begin position="720"/>
        <end position="734"/>
    </location>
</feature>
<accession>A0ABX5XMM7</accession>
<feature type="region of interest" description="Disordered" evidence="2">
    <location>
        <begin position="701"/>
        <end position="779"/>
    </location>
</feature>
<evidence type="ECO:0008006" key="6">
    <source>
        <dbReference type="Google" id="ProtNLM"/>
    </source>
</evidence>
<feature type="compositionally biased region" description="Polar residues" evidence="2">
    <location>
        <begin position="826"/>
        <end position="840"/>
    </location>
</feature>
<feature type="compositionally biased region" description="Polar residues" evidence="2">
    <location>
        <begin position="638"/>
        <end position="651"/>
    </location>
</feature>
<feature type="transmembrane region" description="Helical" evidence="3">
    <location>
        <begin position="72"/>
        <end position="93"/>
    </location>
</feature>
<feature type="region of interest" description="Disordered" evidence="2">
    <location>
        <begin position="793"/>
        <end position="854"/>
    </location>
</feature>
<keyword evidence="1" id="KW-0175">Coiled coil</keyword>
<feature type="transmembrane region" description="Helical" evidence="3">
    <location>
        <begin position="159"/>
        <end position="181"/>
    </location>
</feature>
<dbReference type="EMBL" id="CP036432">
    <property type="protein sequence ID" value="QDV83249.1"/>
    <property type="molecule type" value="Genomic_DNA"/>
</dbReference>
<keyword evidence="3" id="KW-0472">Membrane</keyword>
<feature type="compositionally biased region" description="Basic and acidic residues" evidence="2">
    <location>
        <begin position="803"/>
        <end position="825"/>
    </location>
</feature>
<protein>
    <recommendedName>
        <fullName evidence="6">Chromosome partition protein Smc</fullName>
    </recommendedName>
</protein>
<evidence type="ECO:0000256" key="3">
    <source>
        <dbReference type="SAM" id="Phobius"/>
    </source>
</evidence>
<dbReference type="RefSeq" id="WP_145209828.1">
    <property type="nucleotide sequence ID" value="NZ_CP036432.1"/>
</dbReference>
<organism evidence="4 5">
    <name type="scientific">Stieleria magnilauensis</name>
    <dbReference type="NCBI Taxonomy" id="2527963"/>
    <lineage>
        <taxon>Bacteria</taxon>
        <taxon>Pseudomonadati</taxon>
        <taxon>Planctomycetota</taxon>
        <taxon>Planctomycetia</taxon>
        <taxon>Pirellulales</taxon>
        <taxon>Pirellulaceae</taxon>
        <taxon>Stieleria</taxon>
    </lineage>
</organism>
<keyword evidence="3" id="KW-1133">Transmembrane helix</keyword>
<feature type="transmembrane region" description="Helical" evidence="3">
    <location>
        <begin position="39"/>
        <end position="60"/>
    </location>
</feature>
<feature type="region of interest" description="Disordered" evidence="2">
    <location>
        <begin position="1"/>
        <end position="20"/>
    </location>
</feature>
<feature type="compositionally biased region" description="Low complexity" evidence="2">
    <location>
        <begin position="755"/>
        <end position="765"/>
    </location>
</feature>